<dbReference type="SUPFAM" id="SSF116726">
    <property type="entry name" value="TrkA C-terminal domain-like"/>
    <property type="match status" value="1"/>
</dbReference>
<dbReference type="InterPro" id="IPR036721">
    <property type="entry name" value="RCK_C_sf"/>
</dbReference>
<reference evidence="2" key="1">
    <citation type="submission" date="2016-10" db="EMBL/GenBank/DDBJ databases">
        <authorList>
            <person name="Varghese N."/>
            <person name="Submissions S."/>
        </authorList>
    </citation>
    <scope>NUCLEOTIDE SEQUENCE [LARGE SCALE GENOMIC DNA]</scope>
    <source>
        <strain evidence="2">CGMCC 1.10121</strain>
    </source>
</reference>
<dbReference type="AlphaFoldDB" id="A0A1H8VSD0"/>
<dbReference type="OrthoDB" id="43518at2157"/>
<accession>A0A1H8VSD0</accession>
<keyword evidence="2" id="KW-1185">Reference proteome</keyword>
<dbReference type="EMBL" id="FODV01000019">
    <property type="protein sequence ID" value="SEP18332.1"/>
    <property type="molecule type" value="Genomic_DNA"/>
</dbReference>
<proteinExistence type="predicted"/>
<dbReference type="Proteomes" id="UP000199126">
    <property type="component" value="Unassembled WGS sequence"/>
</dbReference>
<sequence>MAENPKIANYHRYAGADHVLSPKQLPGDHLAAKAVGTFDREAIEAVEIDEDFEIAEFPLQSESELIGQTLGESDILERTE</sequence>
<protein>
    <submittedName>
        <fullName evidence="1">Uncharacterized protein</fullName>
    </submittedName>
</protein>
<gene>
    <name evidence="1" type="ORF">SAMN04487948_11934</name>
</gene>
<evidence type="ECO:0000313" key="1">
    <source>
        <dbReference type="EMBL" id="SEP18332.1"/>
    </source>
</evidence>
<dbReference type="RefSeq" id="WP_211609259.1">
    <property type="nucleotide sequence ID" value="NZ_FODV01000019.1"/>
</dbReference>
<dbReference type="GO" id="GO:0006813">
    <property type="term" value="P:potassium ion transport"/>
    <property type="evidence" value="ECO:0007669"/>
    <property type="project" value="InterPro"/>
</dbReference>
<organism evidence="1 2">
    <name type="scientific">Halogranum amylolyticum</name>
    <dbReference type="NCBI Taxonomy" id="660520"/>
    <lineage>
        <taxon>Archaea</taxon>
        <taxon>Methanobacteriati</taxon>
        <taxon>Methanobacteriota</taxon>
        <taxon>Stenosarchaea group</taxon>
        <taxon>Halobacteria</taxon>
        <taxon>Halobacteriales</taxon>
        <taxon>Haloferacaceae</taxon>
    </lineage>
</organism>
<evidence type="ECO:0000313" key="2">
    <source>
        <dbReference type="Proteomes" id="UP000199126"/>
    </source>
</evidence>
<name>A0A1H8VSD0_9EURY</name>